<dbReference type="InterPro" id="IPR046341">
    <property type="entry name" value="SET_dom_sf"/>
</dbReference>
<sequence length="614" mass="69414">MDAFSSIVFMSENIMNTIEEIAKKTAWEKMNPGLSITETPFLNQPNDFEVSDDDAISYLNSIIEEGYLRADSLIPEIEAKLIAEAIEKIVKSGLPPIFIYVYDEVWQIFKRLSQLVTPILDENYKITIAGMWAWRIDKKGEGFSIHRDNYAKDTRDDGRPAHLTIWIPFTDATPHNSCMYMLPIHLDPNYPDNLTRKVITDYSDIRALPAKAGSVLAWNANIIHWGSKSSKLAEHPRISIAMDFARADADMSAENLAYFASGPDLNTDKSAPLTFEQRLNAIGESIWFYKNRVRQYHADKADLLFRFCQDYSITRPVINLPGNDTASIHNDVKQEMKPANISASTEPSDKNKIAHSNKESFSLKPARKCIIKDCDGQGFGVYATAKISAKELIEECHLMPPITQDDFNNCSTAFPIDSFIYRLENGEKERVVALGFANIYRHSSHQYNAAWIQHDTARAFQFYALRDIEPGEEIRINYAMGKTGLKELIPPRKVEVRESPNKGFGVFAIEDIHEGEVIEDCAVKHLGEELSAGNAFADYRFNYPKGVGSKKRVLTMGLGGVFNHADDNNAYWINHPHLENVFRFVAKRHITAGEEVCTSYGGNSYWEGQNIKPV</sequence>
<keyword evidence="2" id="KW-0223">Dioxygenase</keyword>
<dbReference type="SMART" id="SM00317">
    <property type="entry name" value="SET"/>
    <property type="match status" value="2"/>
</dbReference>
<dbReference type="InterPro" id="IPR001214">
    <property type="entry name" value="SET_dom"/>
</dbReference>
<evidence type="ECO:0000259" key="1">
    <source>
        <dbReference type="PROSITE" id="PS50280"/>
    </source>
</evidence>
<gene>
    <name evidence="2" type="ORF">Thini_1754</name>
</gene>
<dbReference type="Pfam" id="PF00856">
    <property type="entry name" value="SET"/>
    <property type="match status" value="2"/>
</dbReference>
<dbReference type="InterPro" id="IPR008775">
    <property type="entry name" value="Phytyl_CoA_dOase-like"/>
</dbReference>
<dbReference type="GO" id="GO:0016706">
    <property type="term" value="F:2-oxoglutarate-dependent dioxygenase activity"/>
    <property type="evidence" value="ECO:0007669"/>
    <property type="project" value="UniProtKB-ARBA"/>
</dbReference>
<dbReference type="SUPFAM" id="SSF82199">
    <property type="entry name" value="SET domain"/>
    <property type="match status" value="2"/>
</dbReference>
<dbReference type="Proteomes" id="UP000005317">
    <property type="component" value="Unassembled WGS sequence"/>
</dbReference>
<organism evidence="2 3">
    <name type="scientific">Thiothrix nivea (strain ATCC 35100 / DSM 5205 / JP2)</name>
    <dbReference type="NCBI Taxonomy" id="870187"/>
    <lineage>
        <taxon>Bacteria</taxon>
        <taxon>Pseudomonadati</taxon>
        <taxon>Pseudomonadota</taxon>
        <taxon>Gammaproteobacteria</taxon>
        <taxon>Thiotrichales</taxon>
        <taxon>Thiotrichaceae</taxon>
        <taxon>Thiothrix</taxon>
    </lineage>
</organism>
<reference evidence="3" key="1">
    <citation type="journal article" date="2011" name="Stand. Genomic Sci.">
        <title>Genome sequence of the filamentous, gliding Thiothrix nivea neotype strain (JP2(T)).</title>
        <authorList>
            <person name="Lapidus A."/>
            <person name="Nolan M."/>
            <person name="Lucas S."/>
            <person name="Glavina Del Rio T."/>
            <person name="Tice H."/>
            <person name="Cheng J.F."/>
            <person name="Tapia R."/>
            <person name="Han C."/>
            <person name="Goodwin L."/>
            <person name="Pitluck S."/>
            <person name="Liolios K."/>
            <person name="Pagani I."/>
            <person name="Ivanova N."/>
            <person name="Huntemann M."/>
            <person name="Mavromatis K."/>
            <person name="Mikhailova N."/>
            <person name="Pati A."/>
            <person name="Chen A."/>
            <person name="Palaniappan K."/>
            <person name="Land M."/>
            <person name="Brambilla E.M."/>
            <person name="Rohde M."/>
            <person name="Abt B."/>
            <person name="Verbarg S."/>
            <person name="Goker M."/>
            <person name="Bristow J."/>
            <person name="Eisen J.A."/>
            <person name="Markowitz V."/>
            <person name="Hugenholtz P."/>
            <person name="Kyrpides N.C."/>
            <person name="Klenk H.P."/>
            <person name="Woyke T."/>
        </authorList>
    </citation>
    <scope>NUCLEOTIDE SEQUENCE [LARGE SCALE GENOMIC DNA]</scope>
    <source>
        <strain evidence="3">ATCC 35100 / DSM 5205 / JP2</strain>
    </source>
</reference>
<dbReference type="Pfam" id="PF05721">
    <property type="entry name" value="PhyH"/>
    <property type="match status" value="1"/>
</dbReference>
<dbReference type="Gene3D" id="2.170.270.10">
    <property type="entry name" value="SET domain"/>
    <property type="match status" value="2"/>
</dbReference>
<dbReference type="SUPFAM" id="SSF51197">
    <property type="entry name" value="Clavaminate synthase-like"/>
    <property type="match status" value="1"/>
</dbReference>
<dbReference type="AlphaFoldDB" id="A0A656HH31"/>
<feature type="domain" description="SET" evidence="1">
    <location>
        <begin position="492"/>
        <end position="601"/>
    </location>
</feature>
<dbReference type="Gene3D" id="2.60.120.620">
    <property type="entry name" value="q2cbj1_9rhob like domain"/>
    <property type="match status" value="1"/>
</dbReference>
<protein>
    <submittedName>
        <fullName evidence="2">Phytanoyl-CoA dioxygenase</fullName>
    </submittedName>
</protein>
<dbReference type="OrthoDB" id="9790349at2"/>
<dbReference type="PROSITE" id="PS50280">
    <property type="entry name" value="SET"/>
    <property type="match status" value="2"/>
</dbReference>
<name>A0A656HH31_THINJ</name>
<evidence type="ECO:0000313" key="3">
    <source>
        <dbReference type="Proteomes" id="UP000005317"/>
    </source>
</evidence>
<dbReference type="EMBL" id="JH651384">
    <property type="protein sequence ID" value="EIJ34335.1"/>
    <property type="molecule type" value="Genomic_DNA"/>
</dbReference>
<feature type="domain" description="SET" evidence="1">
    <location>
        <begin position="367"/>
        <end position="479"/>
    </location>
</feature>
<evidence type="ECO:0000313" key="2">
    <source>
        <dbReference type="EMBL" id="EIJ34335.1"/>
    </source>
</evidence>
<keyword evidence="3" id="KW-1185">Reference proteome</keyword>
<keyword evidence="2" id="KW-0560">Oxidoreductase</keyword>
<proteinExistence type="predicted"/>
<accession>A0A656HH31</accession>